<dbReference type="AlphaFoldDB" id="A0A8X6YY60"/>
<evidence type="ECO:0000313" key="2">
    <source>
        <dbReference type="Proteomes" id="UP000886998"/>
    </source>
</evidence>
<evidence type="ECO:0000313" key="1">
    <source>
        <dbReference type="EMBL" id="GFY79680.1"/>
    </source>
</evidence>
<gene>
    <name evidence="1" type="ORF">TNIN_4181</name>
</gene>
<dbReference type="Proteomes" id="UP000886998">
    <property type="component" value="Unassembled WGS sequence"/>
</dbReference>
<sequence>DNRCQPGPSTEKVLVRIPRWFIAVNGVPY</sequence>
<dbReference type="EMBL" id="BMAV01023745">
    <property type="protein sequence ID" value="GFY79680.1"/>
    <property type="molecule type" value="Genomic_DNA"/>
</dbReference>
<proteinExistence type="predicted"/>
<keyword evidence="2" id="KW-1185">Reference proteome</keyword>
<organism evidence="1 2">
    <name type="scientific">Trichonephila inaurata madagascariensis</name>
    <dbReference type="NCBI Taxonomy" id="2747483"/>
    <lineage>
        <taxon>Eukaryota</taxon>
        <taxon>Metazoa</taxon>
        <taxon>Ecdysozoa</taxon>
        <taxon>Arthropoda</taxon>
        <taxon>Chelicerata</taxon>
        <taxon>Arachnida</taxon>
        <taxon>Araneae</taxon>
        <taxon>Araneomorphae</taxon>
        <taxon>Entelegynae</taxon>
        <taxon>Araneoidea</taxon>
        <taxon>Nephilidae</taxon>
        <taxon>Trichonephila</taxon>
        <taxon>Trichonephila inaurata</taxon>
    </lineage>
</organism>
<name>A0A8X6YY60_9ARAC</name>
<feature type="non-terminal residue" evidence="1">
    <location>
        <position position="1"/>
    </location>
</feature>
<comment type="caution">
    <text evidence="1">The sequence shown here is derived from an EMBL/GenBank/DDBJ whole genome shotgun (WGS) entry which is preliminary data.</text>
</comment>
<reference evidence="1" key="1">
    <citation type="submission" date="2020-08" db="EMBL/GenBank/DDBJ databases">
        <title>Multicomponent nature underlies the extraordinary mechanical properties of spider dragline silk.</title>
        <authorList>
            <person name="Kono N."/>
            <person name="Nakamura H."/>
            <person name="Mori M."/>
            <person name="Yoshida Y."/>
            <person name="Ohtoshi R."/>
            <person name="Malay A.D."/>
            <person name="Moran D.A.P."/>
            <person name="Tomita M."/>
            <person name="Numata K."/>
            <person name="Arakawa K."/>
        </authorList>
    </citation>
    <scope>NUCLEOTIDE SEQUENCE</scope>
</reference>
<protein>
    <submittedName>
        <fullName evidence="1">Uncharacterized protein</fullName>
    </submittedName>
</protein>
<accession>A0A8X6YY60</accession>